<evidence type="ECO:0000313" key="2">
    <source>
        <dbReference type="EMBL" id="CAH3183521.1"/>
    </source>
</evidence>
<feature type="domain" description="HAT C-terminal dimerisation" evidence="1">
    <location>
        <begin position="45"/>
        <end position="111"/>
    </location>
</feature>
<dbReference type="Pfam" id="PF05699">
    <property type="entry name" value="Dimer_Tnp_hAT"/>
    <property type="match status" value="1"/>
</dbReference>
<dbReference type="Proteomes" id="UP001159405">
    <property type="component" value="Unassembled WGS sequence"/>
</dbReference>
<dbReference type="EMBL" id="CALNXK010000355">
    <property type="protein sequence ID" value="CAH3183521.1"/>
    <property type="molecule type" value="Genomic_DNA"/>
</dbReference>
<protein>
    <recommendedName>
        <fullName evidence="1">HAT C-terminal dimerisation domain-containing protein</fullName>
    </recommendedName>
</protein>
<evidence type="ECO:0000259" key="1">
    <source>
        <dbReference type="Pfam" id="PF05699"/>
    </source>
</evidence>
<proteinExistence type="predicted"/>
<sequence>KEGFTAFSGFKEGDIIGKEEGFQGKISFILLLIEWSELDPNVKSQTLVETFDRSNHNSILEYNVALITLLAYPVSACTAERSFSGIKRLQTPLQRTMTDERLNSLAILHIHKH</sequence>
<feature type="non-terminal residue" evidence="2">
    <location>
        <position position="113"/>
    </location>
</feature>
<feature type="non-terminal residue" evidence="2">
    <location>
        <position position="1"/>
    </location>
</feature>
<dbReference type="InterPro" id="IPR008906">
    <property type="entry name" value="HATC_C_dom"/>
</dbReference>
<comment type="caution">
    <text evidence="2">The sequence shown here is derived from an EMBL/GenBank/DDBJ whole genome shotgun (WGS) entry which is preliminary data.</text>
</comment>
<keyword evidence="3" id="KW-1185">Reference proteome</keyword>
<name>A0ABN8S055_9CNID</name>
<evidence type="ECO:0000313" key="3">
    <source>
        <dbReference type="Proteomes" id="UP001159405"/>
    </source>
</evidence>
<organism evidence="2 3">
    <name type="scientific">Porites lobata</name>
    <dbReference type="NCBI Taxonomy" id="104759"/>
    <lineage>
        <taxon>Eukaryota</taxon>
        <taxon>Metazoa</taxon>
        <taxon>Cnidaria</taxon>
        <taxon>Anthozoa</taxon>
        <taxon>Hexacorallia</taxon>
        <taxon>Scleractinia</taxon>
        <taxon>Fungiina</taxon>
        <taxon>Poritidae</taxon>
        <taxon>Porites</taxon>
    </lineage>
</organism>
<gene>
    <name evidence="2" type="ORF">PLOB_00028615</name>
</gene>
<reference evidence="2 3" key="1">
    <citation type="submission" date="2022-05" db="EMBL/GenBank/DDBJ databases">
        <authorList>
            <consortium name="Genoscope - CEA"/>
            <person name="William W."/>
        </authorList>
    </citation>
    <scope>NUCLEOTIDE SEQUENCE [LARGE SCALE GENOMIC DNA]</scope>
</reference>
<accession>A0ABN8S055</accession>